<gene>
    <name evidence="9" type="primary">flhC</name>
    <name evidence="11" type="ordered locus">M301_1692</name>
</gene>
<evidence type="ECO:0000256" key="9">
    <source>
        <dbReference type="HAMAP-Rule" id="MF_01891"/>
    </source>
</evidence>
<evidence type="ECO:0000313" key="11">
    <source>
        <dbReference type="EMBL" id="ADI30072.1"/>
    </source>
</evidence>
<dbReference type="KEGG" id="meh:M301_1692"/>
<protein>
    <recommendedName>
        <fullName evidence="9 10">Flagellar transcriptional regulator FlhC</fullName>
    </recommendedName>
</protein>
<organism evidence="11 12">
    <name type="scientific">Methylotenera versatilis (strain 301)</name>
    <dbReference type="NCBI Taxonomy" id="666681"/>
    <lineage>
        <taxon>Bacteria</taxon>
        <taxon>Pseudomonadati</taxon>
        <taxon>Pseudomonadota</taxon>
        <taxon>Betaproteobacteria</taxon>
        <taxon>Nitrosomonadales</taxon>
        <taxon>Methylophilaceae</taxon>
        <taxon>Methylotenera</taxon>
    </lineage>
</organism>
<dbReference type="HOGENOM" id="CLU_122824_0_0_4"/>
<sequence length="186" mass="21405">MMEKKSVVNEAEQIQLAIKMIKLGARLQLLESQTTLSRERLIKLYKELKGVSPPKGMLPFSTDWFLTWQPNIHSSIFFNIYKFMVDYTDEKGIHAIIKAYSLYLQQVEQEGEEEPVLSMTRAWTLVRFVESKMLKMQSCNCCGGSFIVNSYDLNHKYVCNLCHVPSRAGKTKKAKELTYKLVAIPA</sequence>
<comment type="cofactor">
    <cofactor evidence="9">
        <name>Zn(2+)</name>
        <dbReference type="ChEBI" id="CHEBI:29105"/>
    </cofactor>
    <text evidence="9">Binds 1 zinc ion per subunit.</text>
</comment>
<comment type="subcellular location">
    <subcellularLocation>
        <location evidence="9 10">Cytoplasm</location>
    </subcellularLocation>
</comment>
<keyword evidence="11" id="KW-0969">Cilium</keyword>
<evidence type="ECO:0000313" key="12">
    <source>
        <dbReference type="Proteomes" id="UP000000383"/>
    </source>
</evidence>
<dbReference type="GO" id="GO:0045893">
    <property type="term" value="P:positive regulation of DNA-templated transcription"/>
    <property type="evidence" value="ECO:0007669"/>
    <property type="project" value="InterPro"/>
</dbReference>
<comment type="similarity">
    <text evidence="9 10">Belongs to the FlhC family.</text>
</comment>
<dbReference type="eggNOG" id="ENOG502Z927">
    <property type="taxonomic scope" value="Bacteria"/>
</dbReference>
<keyword evidence="4 9" id="KW-0862">Zinc</keyword>
<dbReference type="EMBL" id="CP002056">
    <property type="protein sequence ID" value="ADI30072.1"/>
    <property type="molecule type" value="Genomic_DNA"/>
</dbReference>
<keyword evidence="7 9" id="KW-0010">Activator</keyword>
<dbReference type="GO" id="GO:0003677">
    <property type="term" value="F:DNA binding"/>
    <property type="evidence" value="ECO:0007669"/>
    <property type="project" value="UniProtKB-UniRule"/>
</dbReference>
<name>D7DJ37_METV0</name>
<dbReference type="AlphaFoldDB" id="D7DJ37"/>
<evidence type="ECO:0000256" key="4">
    <source>
        <dbReference type="ARBA" id="ARBA00022833"/>
    </source>
</evidence>
<feature type="binding site" evidence="9">
    <location>
        <position position="162"/>
    </location>
    <ligand>
        <name>Zn(2+)</name>
        <dbReference type="ChEBI" id="CHEBI:29105"/>
    </ligand>
</feature>
<dbReference type="GO" id="GO:1902208">
    <property type="term" value="P:regulation of bacterial-type flagellum assembly"/>
    <property type="evidence" value="ECO:0007669"/>
    <property type="project" value="UniProtKB-UniRule"/>
</dbReference>
<dbReference type="SUPFAM" id="SSF160930">
    <property type="entry name" value="FlhC-like"/>
    <property type="match status" value="1"/>
</dbReference>
<keyword evidence="11" id="KW-0966">Cell projection</keyword>
<dbReference type="GO" id="GO:0008270">
    <property type="term" value="F:zinc ion binding"/>
    <property type="evidence" value="ECO:0007669"/>
    <property type="project" value="UniProtKB-UniRule"/>
</dbReference>
<evidence type="ECO:0000256" key="1">
    <source>
        <dbReference type="ARBA" id="ARBA00022490"/>
    </source>
</evidence>
<dbReference type="Proteomes" id="UP000000383">
    <property type="component" value="Chromosome"/>
</dbReference>
<dbReference type="Pfam" id="PF05280">
    <property type="entry name" value="FlhC"/>
    <property type="match status" value="1"/>
</dbReference>
<evidence type="ECO:0000256" key="2">
    <source>
        <dbReference type="ARBA" id="ARBA00022723"/>
    </source>
</evidence>
<evidence type="ECO:0000256" key="8">
    <source>
        <dbReference type="ARBA" id="ARBA00023163"/>
    </source>
</evidence>
<keyword evidence="5 9" id="KW-0805">Transcription regulation</keyword>
<keyword evidence="3 9" id="KW-1005">Bacterial flagellum biogenesis</keyword>
<keyword evidence="8 9" id="KW-0804">Transcription</keyword>
<feature type="binding site" evidence="9">
    <location>
        <position position="159"/>
    </location>
    <ligand>
        <name>Zn(2+)</name>
        <dbReference type="ChEBI" id="CHEBI:29105"/>
    </ligand>
</feature>
<comment type="subunit">
    <text evidence="9">Heterohexamer composed of two FlhC and four FlhD subunits. Each FlhC binds a FlhD dimer, forming a heterotrimer, and a hexamer assembles by dimerization of two heterotrimers.</text>
</comment>
<keyword evidence="12" id="KW-1185">Reference proteome</keyword>
<proteinExistence type="inferred from homology"/>
<keyword evidence="2 9" id="KW-0479">Metal-binding</keyword>
<dbReference type="STRING" id="666681.M301_1692"/>
<evidence type="ECO:0000256" key="6">
    <source>
        <dbReference type="ARBA" id="ARBA00023125"/>
    </source>
</evidence>
<dbReference type="GO" id="GO:0005737">
    <property type="term" value="C:cytoplasm"/>
    <property type="evidence" value="ECO:0007669"/>
    <property type="project" value="UniProtKB-SubCell"/>
</dbReference>
<reference evidence="11 12" key="2">
    <citation type="journal article" date="2011" name="J. Bacteriol.">
        <title>Genomes of three methylotrophs from a single niche uncover genetic and metabolic divergence of Methylophilaceae.</title>
        <authorList>
            <person name="Lapidus A."/>
            <person name="Clum A."/>
            <person name="Labutti K."/>
            <person name="Kaluzhnaya M.G."/>
            <person name="Lim S."/>
            <person name="Beck D.A."/>
            <person name="Glavina Del Rio T."/>
            <person name="Nolan M."/>
            <person name="Mavromatis K."/>
            <person name="Huntemann M."/>
            <person name="Lucas S."/>
            <person name="Lidstrom M.E."/>
            <person name="Ivanova N."/>
            <person name="Chistoserdova L."/>
        </authorList>
    </citation>
    <scope>NUCLEOTIDE SEQUENCE [LARGE SCALE GENOMIC DNA]</scope>
    <source>
        <strain evidence="11 12">301</strain>
    </source>
</reference>
<accession>D7DJ37</accession>
<feature type="binding site" evidence="9">
    <location>
        <position position="139"/>
    </location>
    <ligand>
        <name>Zn(2+)</name>
        <dbReference type="ChEBI" id="CHEBI:29105"/>
    </ligand>
</feature>
<feature type="binding site" evidence="9">
    <location>
        <position position="142"/>
    </location>
    <ligand>
        <name>Zn(2+)</name>
        <dbReference type="ChEBI" id="CHEBI:29105"/>
    </ligand>
</feature>
<dbReference type="PIRSF" id="PIRSF003159">
    <property type="entry name" value="FlhC"/>
    <property type="match status" value="1"/>
</dbReference>
<comment type="function">
    <text evidence="9">Functions in complex with FlhD as a master transcriptional regulator that regulates transcription of several flagellar and non-flagellar operons by binding to their promoter region. Activates expression of class 2 flagellar genes, including fliA, which is a flagellum-specific sigma factor that turns on the class 3 genes. Also regulates genes whose products function in a variety of physiological pathways.</text>
</comment>
<dbReference type="NCBIfam" id="NF009365">
    <property type="entry name" value="PRK12722.1"/>
    <property type="match status" value="1"/>
</dbReference>
<dbReference type="GO" id="GO:0044781">
    <property type="term" value="P:bacterial-type flagellum organization"/>
    <property type="evidence" value="ECO:0007669"/>
    <property type="project" value="UniProtKB-KW"/>
</dbReference>
<keyword evidence="11" id="KW-0282">Flagellum</keyword>
<keyword evidence="6 9" id="KW-0238">DNA-binding</keyword>
<dbReference type="InterPro" id="IPR007944">
    <property type="entry name" value="FlhC"/>
</dbReference>
<evidence type="ECO:0000256" key="5">
    <source>
        <dbReference type="ARBA" id="ARBA00023015"/>
    </source>
</evidence>
<evidence type="ECO:0000256" key="7">
    <source>
        <dbReference type="ARBA" id="ARBA00023159"/>
    </source>
</evidence>
<keyword evidence="1 9" id="KW-0963">Cytoplasm</keyword>
<reference evidence="12" key="1">
    <citation type="submission" date="2010-05" db="EMBL/GenBank/DDBJ databases">
        <title>Complete sequence of Methylotenera sp. 301.</title>
        <authorList>
            <person name="Lucas S."/>
            <person name="Copeland A."/>
            <person name="Lapidus A."/>
            <person name="Cheng J.-F."/>
            <person name="Bruce D."/>
            <person name="Goodwin L."/>
            <person name="Pitluck S."/>
            <person name="Clum A."/>
            <person name="Land M."/>
            <person name="Hauser L."/>
            <person name="Kyrpides N."/>
            <person name="Ivanova N."/>
            <person name="Chistoservova L."/>
            <person name="Kalyuzhnaya M."/>
            <person name="Woyke T."/>
        </authorList>
    </citation>
    <scope>NUCLEOTIDE SEQUENCE [LARGE SCALE GENOMIC DNA]</scope>
    <source>
        <strain evidence="12">301</strain>
    </source>
</reference>
<evidence type="ECO:0000256" key="3">
    <source>
        <dbReference type="ARBA" id="ARBA00022795"/>
    </source>
</evidence>
<dbReference type="HAMAP" id="MF_01891">
    <property type="entry name" value="FhlC"/>
    <property type="match status" value="1"/>
</dbReference>
<evidence type="ECO:0000256" key="10">
    <source>
        <dbReference type="PIRNR" id="PIRNR003159"/>
    </source>
</evidence>